<keyword evidence="2" id="KW-1185">Reference proteome</keyword>
<evidence type="ECO:0000313" key="2">
    <source>
        <dbReference type="Proteomes" id="UP001211065"/>
    </source>
</evidence>
<dbReference type="AlphaFoldDB" id="A0AAD5U922"/>
<dbReference type="EMBL" id="JADGJW010000009">
    <property type="protein sequence ID" value="KAJ3227888.1"/>
    <property type="molecule type" value="Genomic_DNA"/>
</dbReference>
<evidence type="ECO:0000313" key="1">
    <source>
        <dbReference type="EMBL" id="KAJ3227888.1"/>
    </source>
</evidence>
<dbReference type="InterPro" id="IPR000048">
    <property type="entry name" value="IQ_motif_EF-hand-BS"/>
</dbReference>
<protein>
    <submittedName>
        <fullName evidence="1">Uncharacterized protein</fullName>
    </submittedName>
</protein>
<dbReference type="Gene3D" id="1.20.5.190">
    <property type="match status" value="1"/>
</dbReference>
<proteinExistence type="predicted"/>
<organism evidence="1 2">
    <name type="scientific">Clydaea vesicula</name>
    <dbReference type="NCBI Taxonomy" id="447962"/>
    <lineage>
        <taxon>Eukaryota</taxon>
        <taxon>Fungi</taxon>
        <taxon>Fungi incertae sedis</taxon>
        <taxon>Chytridiomycota</taxon>
        <taxon>Chytridiomycota incertae sedis</taxon>
        <taxon>Chytridiomycetes</taxon>
        <taxon>Lobulomycetales</taxon>
        <taxon>Lobulomycetaceae</taxon>
        <taxon>Clydaea</taxon>
    </lineage>
</organism>
<reference evidence="1" key="1">
    <citation type="submission" date="2020-05" db="EMBL/GenBank/DDBJ databases">
        <title>Phylogenomic resolution of chytrid fungi.</title>
        <authorList>
            <person name="Stajich J.E."/>
            <person name="Amses K."/>
            <person name="Simmons R."/>
            <person name="Seto K."/>
            <person name="Myers J."/>
            <person name="Bonds A."/>
            <person name="Quandt C.A."/>
            <person name="Barry K."/>
            <person name="Liu P."/>
            <person name="Grigoriev I."/>
            <person name="Longcore J.E."/>
            <person name="James T.Y."/>
        </authorList>
    </citation>
    <scope>NUCLEOTIDE SEQUENCE</scope>
    <source>
        <strain evidence="1">JEL0476</strain>
    </source>
</reference>
<accession>A0AAD5U922</accession>
<dbReference type="PROSITE" id="PS50096">
    <property type="entry name" value="IQ"/>
    <property type="match status" value="2"/>
</dbReference>
<sequence>MIKKPKKRIDAYEKLTVNVIKIQKLYRGYRTRQWLNLLHQNAAVIQKAFKKHLKEKEVKKYSHIKEVNKKLDLTLKLTRDRLLKKEVDFKTLSLMSSSRFKTYEKELTLRAVICLQKNFRTYLEKKKFRFKLLNLKRKKFLKGNSNCKLDESFLAEHEENLFKITNQKFDSVLDEKNSTLFNVLNTQTFNGLEQIYTKIQTKLFLDQQKRNKFNRAIKNLDSAENQHSLNLLNRLKLLNSQLESYYDVDQDLGSLKLEDLSIGCHRIRMELDHYVNAVTEATVSIAISPKNYPISLANLKKSKQLHYNTKHRLKFPWWSNKSLDSLDDDSLESMFNLEFENSDLLYTC</sequence>
<comment type="caution">
    <text evidence="1">The sequence shown here is derived from an EMBL/GenBank/DDBJ whole genome shotgun (WGS) entry which is preliminary data.</text>
</comment>
<name>A0AAD5U922_9FUNG</name>
<dbReference type="SMART" id="SM00015">
    <property type="entry name" value="IQ"/>
    <property type="match status" value="3"/>
</dbReference>
<dbReference type="Proteomes" id="UP001211065">
    <property type="component" value="Unassembled WGS sequence"/>
</dbReference>
<gene>
    <name evidence="1" type="ORF">HK099_008298</name>
</gene>
<dbReference type="Pfam" id="PF00612">
    <property type="entry name" value="IQ"/>
    <property type="match status" value="2"/>
</dbReference>